<name>A0AAV7K4S7_9METZ</name>
<evidence type="ECO:0000256" key="8">
    <source>
        <dbReference type="ARBA" id="ARBA00048367"/>
    </source>
</evidence>
<proteinExistence type="inferred from homology"/>
<dbReference type="GO" id="GO:0004693">
    <property type="term" value="F:cyclin-dependent protein serine/threonine kinase activity"/>
    <property type="evidence" value="ECO:0007669"/>
    <property type="project" value="UniProtKB-EC"/>
</dbReference>
<evidence type="ECO:0000256" key="9">
    <source>
        <dbReference type="ARBA" id="ARBA00049280"/>
    </source>
</evidence>
<dbReference type="PROSITE" id="PS00108">
    <property type="entry name" value="PROTEIN_KINASE_ST"/>
    <property type="match status" value="1"/>
</dbReference>
<dbReference type="Pfam" id="PF00069">
    <property type="entry name" value="Pkinase"/>
    <property type="match status" value="1"/>
</dbReference>
<dbReference type="GO" id="GO:0030332">
    <property type="term" value="F:cyclin binding"/>
    <property type="evidence" value="ECO:0007669"/>
    <property type="project" value="TreeGrafter"/>
</dbReference>
<dbReference type="PANTHER" id="PTHR24056:SF546">
    <property type="entry name" value="CYCLIN-DEPENDENT KINASE 12"/>
    <property type="match status" value="1"/>
</dbReference>
<evidence type="ECO:0000256" key="5">
    <source>
        <dbReference type="ARBA" id="ARBA00022777"/>
    </source>
</evidence>
<dbReference type="SMART" id="SM00220">
    <property type="entry name" value="S_TKc"/>
    <property type="match status" value="1"/>
</dbReference>
<keyword evidence="2" id="KW-0723">Serine/threonine-protein kinase</keyword>
<evidence type="ECO:0000259" key="12">
    <source>
        <dbReference type="PROSITE" id="PS50011"/>
    </source>
</evidence>
<evidence type="ECO:0000256" key="7">
    <source>
        <dbReference type="ARBA" id="ARBA00047811"/>
    </source>
</evidence>
<dbReference type="PANTHER" id="PTHR24056">
    <property type="entry name" value="CELL DIVISION PROTEIN KINASE"/>
    <property type="match status" value="1"/>
</dbReference>
<dbReference type="Proteomes" id="UP001165289">
    <property type="component" value="Unassembled WGS sequence"/>
</dbReference>
<evidence type="ECO:0000313" key="14">
    <source>
        <dbReference type="Proteomes" id="UP001165289"/>
    </source>
</evidence>
<dbReference type="SUPFAM" id="SSF56112">
    <property type="entry name" value="Protein kinase-like (PK-like)"/>
    <property type="match status" value="1"/>
</dbReference>
<keyword evidence="14" id="KW-1185">Reference proteome</keyword>
<evidence type="ECO:0000256" key="6">
    <source>
        <dbReference type="ARBA" id="ARBA00022840"/>
    </source>
</evidence>
<reference evidence="13 14" key="1">
    <citation type="journal article" date="2023" name="BMC Biol.">
        <title>The compact genome of the sponge Oopsacas minuta (Hexactinellida) is lacking key metazoan core genes.</title>
        <authorList>
            <person name="Santini S."/>
            <person name="Schenkelaars Q."/>
            <person name="Jourda C."/>
            <person name="Duchesne M."/>
            <person name="Belahbib H."/>
            <person name="Rocher C."/>
            <person name="Selva M."/>
            <person name="Riesgo A."/>
            <person name="Vervoort M."/>
            <person name="Leys S.P."/>
            <person name="Kodjabachian L."/>
            <person name="Le Bivic A."/>
            <person name="Borchiellini C."/>
            <person name="Claverie J.M."/>
            <person name="Renard E."/>
        </authorList>
    </citation>
    <scope>NUCLEOTIDE SEQUENCE [LARGE SCALE GENOMIC DNA]</scope>
    <source>
        <strain evidence="13">SPO-2</strain>
    </source>
</reference>
<feature type="domain" description="Protein kinase" evidence="12">
    <location>
        <begin position="382"/>
        <end position="676"/>
    </location>
</feature>
<keyword evidence="3" id="KW-0808">Transferase</keyword>
<sequence>MDIPLSPIQMSCSKLNINHRIDLSTVKHHQTLSPVSSSPTLSPEITNLECQVNSKLNTLNPLTSNSEFSTTIYKTAFRKVPKDDVYHYTRISKVHSTNTVRDTVKPDINEISLVSAIPGQYNDQNITLLSPLPKSYKGNSPPADYRKSFKSKTSRTKKYSPSRRKNSKNICSSSFETYEDISPDNSPITNRSNCDNCFELPQVPHIHHDNVYHHKVTSNQRHKENFLGDPMSITEFRIFEKHDNGSKRNPRISYSDFVKSSECISVLPTYPNYKVEDFRKNRKFPYPPPLPKEADSSPPPLPEHEGLVPFFVENSINNLETSNGSNKELFSYPLLDNIYSNSVNISDNKRSISRFGQLELNMSNDLNNHQFRRKSYSSLDAFEIIELVGEGTYGTVYKAAHIESGNIVALKKVRTDNEKEGFPITAVREIKILNLLRHENVIDLLGIISTNVCLESNIHKADVYLVFEYMDHDLMGLLDSGLAELDLTQIQFMIKQLLEAVSYCHRNNFLHRDLKCSNILISNSGKIKLADFGLARYYHAEDEQRMYTNKVITLWYRAPELLLGEERYGPPIDMWSCGCIFAELFNKKTLFMASREIELLDKICQLCGTPSPAVWPEVTKLSLFNSFKPKQYYRRRLKEEFEDKIPYDALELLDKLLLLDPNKRITAAQALKHQFFKSFKPESVIPLILPTGQDCHELWSKRRRKRSEQPPKNVFDEGEFGNDLPCVILDIPDIHGSIDKDI</sequence>
<organism evidence="13 14">
    <name type="scientific">Oopsacas minuta</name>
    <dbReference type="NCBI Taxonomy" id="111878"/>
    <lineage>
        <taxon>Eukaryota</taxon>
        <taxon>Metazoa</taxon>
        <taxon>Porifera</taxon>
        <taxon>Hexactinellida</taxon>
        <taxon>Hexasterophora</taxon>
        <taxon>Lyssacinosida</taxon>
        <taxon>Leucopsacidae</taxon>
        <taxon>Oopsacas</taxon>
    </lineage>
</organism>
<protein>
    <recommendedName>
        <fullName evidence="12">Protein kinase domain-containing protein</fullName>
    </recommendedName>
</protein>
<comment type="catalytic activity">
    <reaction evidence="8">
        <text>L-seryl-[protein] + ATP = O-phospho-L-seryl-[protein] + ADP + H(+)</text>
        <dbReference type="Rhea" id="RHEA:17989"/>
        <dbReference type="Rhea" id="RHEA-COMP:9863"/>
        <dbReference type="Rhea" id="RHEA-COMP:11604"/>
        <dbReference type="ChEBI" id="CHEBI:15378"/>
        <dbReference type="ChEBI" id="CHEBI:29999"/>
        <dbReference type="ChEBI" id="CHEBI:30616"/>
        <dbReference type="ChEBI" id="CHEBI:83421"/>
        <dbReference type="ChEBI" id="CHEBI:456216"/>
        <dbReference type="EC" id="2.7.11.22"/>
    </reaction>
</comment>
<evidence type="ECO:0000256" key="2">
    <source>
        <dbReference type="ARBA" id="ARBA00022527"/>
    </source>
</evidence>
<evidence type="ECO:0000256" key="3">
    <source>
        <dbReference type="ARBA" id="ARBA00022679"/>
    </source>
</evidence>
<gene>
    <name evidence="13" type="ORF">LOD99_11294</name>
</gene>
<dbReference type="InterPro" id="IPR008271">
    <property type="entry name" value="Ser/Thr_kinase_AS"/>
</dbReference>
<dbReference type="InterPro" id="IPR000719">
    <property type="entry name" value="Prot_kinase_dom"/>
</dbReference>
<keyword evidence="4 10" id="KW-0547">Nucleotide-binding</keyword>
<comment type="catalytic activity">
    <reaction evidence="7">
        <text>L-threonyl-[protein] + ATP = O-phospho-L-threonyl-[protein] + ADP + H(+)</text>
        <dbReference type="Rhea" id="RHEA:46608"/>
        <dbReference type="Rhea" id="RHEA-COMP:11060"/>
        <dbReference type="Rhea" id="RHEA-COMP:11605"/>
        <dbReference type="ChEBI" id="CHEBI:15378"/>
        <dbReference type="ChEBI" id="CHEBI:30013"/>
        <dbReference type="ChEBI" id="CHEBI:30616"/>
        <dbReference type="ChEBI" id="CHEBI:61977"/>
        <dbReference type="ChEBI" id="CHEBI:456216"/>
        <dbReference type="EC" id="2.7.11.22"/>
    </reaction>
</comment>
<dbReference type="FunFam" id="3.30.200.20:FF:000124">
    <property type="entry name" value="Cyclin-dependent kinase 4"/>
    <property type="match status" value="1"/>
</dbReference>
<dbReference type="InterPro" id="IPR050108">
    <property type="entry name" value="CDK"/>
</dbReference>
<evidence type="ECO:0000256" key="4">
    <source>
        <dbReference type="ARBA" id="ARBA00022741"/>
    </source>
</evidence>
<keyword evidence="6 10" id="KW-0067">ATP-binding</keyword>
<dbReference type="PROSITE" id="PS00107">
    <property type="entry name" value="PROTEIN_KINASE_ATP"/>
    <property type="match status" value="1"/>
</dbReference>
<comment type="caution">
    <text evidence="13">The sequence shown here is derived from an EMBL/GenBank/DDBJ whole genome shotgun (WGS) entry which is preliminary data.</text>
</comment>
<dbReference type="AlphaFoldDB" id="A0AAV7K4S7"/>
<dbReference type="GO" id="GO:0008024">
    <property type="term" value="C:cyclin/CDK positive transcription elongation factor complex"/>
    <property type="evidence" value="ECO:0007669"/>
    <property type="project" value="TreeGrafter"/>
</dbReference>
<evidence type="ECO:0000256" key="11">
    <source>
        <dbReference type="SAM" id="MobiDB-lite"/>
    </source>
</evidence>
<dbReference type="GO" id="GO:0008353">
    <property type="term" value="F:RNA polymerase II CTD heptapeptide repeat kinase activity"/>
    <property type="evidence" value="ECO:0007669"/>
    <property type="project" value="UniProtKB-EC"/>
</dbReference>
<dbReference type="InterPro" id="IPR011009">
    <property type="entry name" value="Kinase-like_dom_sf"/>
</dbReference>
<dbReference type="InterPro" id="IPR017441">
    <property type="entry name" value="Protein_kinase_ATP_BS"/>
</dbReference>
<evidence type="ECO:0000256" key="1">
    <source>
        <dbReference type="ARBA" id="ARBA00006485"/>
    </source>
</evidence>
<dbReference type="EMBL" id="JAKMXF010000146">
    <property type="protein sequence ID" value="KAI6656272.1"/>
    <property type="molecule type" value="Genomic_DNA"/>
</dbReference>
<feature type="region of interest" description="Disordered" evidence="11">
    <location>
        <begin position="132"/>
        <end position="168"/>
    </location>
</feature>
<evidence type="ECO:0000256" key="10">
    <source>
        <dbReference type="PROSITE-ProRule" id="PRU10141"/>
    </source>
</evidence>
<dbReference type="Gene3D" id="1.10.510.10">
    <property type="entry name" value="Transferase(Phosphotransferase) domain 1"/>
    <property type="match status" value="1"/>
</dbReference>
<dbReference type="CDD" id="cd07840">
    <property type="entry name" value="STKc_CDK9_like"/>
    <property type="match status" value="1"/>
</dbReference>
<feature type="binding site" evidence="10">
    <location>
        <position position="411"/>
    </location>
    <ligand>
        <name>ATP</name>
        <dbReference type="ChEBI" id="CHEBI:30616"/>
    </ligand>
</feature>
<dbReference type="Gene3D" id="3.30.200.20">
    <property type="entry name" value="Phosphorylase Kinase, domain 1"/>
    <property type="match status" value="1"/>
</dbReference>
<feature type="compositionally biased region" description="Basic residues" evidence="11">
    <location>
        <begin position="148"/>
        <end position="167"/>
    </location>
</feature>
<dbReference type="FunFam" id="1.10.510.10:FF:000415">
    <property type="entry name" value="CMGC/CDK/CRK7 protein kinase, variant"/>
    <property type="match status" value="1"/>
</dbReference>
<dbReference type="GO" id="GO:0032968">
    <property type="term" value="P:positive regulation of transcription elongation by RNA polymerase II"/>
    <property type="evidence" value="ECO:0007669"/>
    <property type="project" value="TreeGrafter"/>
</dbReference>
<comment type="similarity">
    <text evidence="1">Belongs to the protein kinase superfamily. CMGC Ser/Thr protein kinase family. CDC2/CDKX subfamily.</text>
</comment>
<evidence type="ECO:0000313" key="13">
    <source>
        <dbReference type="EMBL" id="KAI6656272.1"/>
    </source>
</evidence>
<dbReference type="PROSITE" id="PS50011">
    <property type="entry name" value="PROTEIN_KINASE_DOM"/>
    <property type="match status" value="1"/>
</dbReference>
<comment type="catalytic activity">
    <reaction evidence="9">
        <text>[DNA-directed RNA polymerase] + ATP = phospho-[DNA-directed RNA polymerase] + ADP + H(+)</text>
        <dbReference type="Rhea" id="RHEA:10216"/>
        <dbReference type="Rhea" id="RHEA-COMP:11321"/>
        <dbReference type="Rhea" id="RHEA-COMP:11322"/>
        <dbReference type="ChEBI" id="CHEBI:15378"/>
        <dbReference type="ChEBI" id="CHEBI:30616"/>
        <dbReference type="ChEBI" id="CHEBI:43176"/>
        <dbReference type="ChEBI" id="CHEBI:68546"/>
        <dbReference type="ChEBI" id="CHEBI:456216"/>
        <dbReference type="EC" id="2.7.11.23"/>
    </reaction>
</comment>
<keyword evidence="5" id="KW-0418">Kinase</keyword>
<accession>A0AAV7K4S7</accession>
<dbReference type="GO" id="GO:0005524">
    <property type="term" value="F:ATP binding"/>
    <property type="evidence" value="ECO:0007669"/>
    <property type="project" value="UniProtKB-UniRule"/>
</dbReference>